<evidence type="ECO:0008006" key="3">
    <source>
        <dbReference type="Google" id="ProtNLM"/>
    </source>
</evidence>
<accession>A0A176VM25</accession>
<keyword evidence="2" id="KW-1185">Reference proteome</keyword>
<comment type="caution">
    <text evidence="1">The sequence shown here is derived from an EMBL/GenBank/DDBJ whole genome shotgun (WGS) entry which is preliminary data.</text>
</comment>
<gene>
    <name evidence="1" type="ORF">AXG93_1748s1220</name>
</gene>
<name>A0A176VM25_MARPO</name>
<dbReference type="Proteomes" id="UP000077202">
    <property type="component" value="Unassembled WGS sequence"/>
</dbReference>
<organism evidence="1 2">
    <name type="scientific">Marchantia polymorpha subsp. ruderalis</name>
    <dbReference type="NCBI Taxonomy" id="1480154"/>
    <lineage>
        <taxon>Eukaryota</taxon>
        <taxon>Viridiplantae</taxon>
        <taxon>Streptophyta</taxon>
        <taxon>Embryophyta</taxon>
        <taxon>Marchantiophyta</taxon>
        <taxon>Marchantiopsida</taxon>
        <taxon>Marchantiidae</taxon>
        <taxon>Marchantiales</taxon>
        <taxon>Marchantiaceae</taxon>
        <taxon>Marchantia</taxon>
    </lineage>
</organism>
<dbReference type="AlphaFoldDB" id="A0A176VM25"/>
<reference evidence="1" key="1">
    <citation type="submission" date="2016-03" db="EMBL/GenBank/DDBJ databases">
        <title>Mechanisms controlling the formation of the plant cell surface in tip-growing cells are functionally conserved among land plants.</title>
        <authorList>
            <person name="Honkanen S."/>
            <person name="Jones V.A."/>
            <person name="Morieri G."/>
            <person name="Champion C."/>
            <person name="Hetherington A.J."/>
            <person name="Kelly S."/>
            <person name="Saint-Marcoux D."/>
            <person name="Proust H."/>
            <person name="Prescott H."/>
            <person name="Dolan L."/>
        </authorList>
    </citation>
    <scope>NUCLEOTIDE SEQUENCE [LARGE SCALE GENOMIC DNA]</scope>
    <source>
        <tissue evidence="1">Whole gametophyte</tissue>
    </source>
</reference>
<sequence>MTVTFGPLVSRHFIVPERILIEFVKSAGATVTAANGAGALTRFRSTLVSAAFLDQIRLTRPFCLPPKPESYFQEVANMDSPSVPPVHNGKFHIINVATKRVLVDSMNRSAESTVSSTPFPKANDLGHYVDYFHITKSESGNDSWVIAANGRKMSTAGGEGIVLTILDDEPGFEWDFIASEDFPDAFRIENRDTHKIIYEREVLEVIPLQLNDVRYGKIELFRPEAHWVLKAFTEP</sequence>
<dbReference type="EMBL" id="LVLJ01003584">
    <property type="protein sequence ID" value="OAE20816.1"/>
    <property type="molecule type" value="Genomic_DNA"/>
</dbReference>
<proteinExistence type="predicted"/>
<protein>
    <recommendedName>
        <fullName evidence="3">Agglutinin domain-containing protein</fullName>
    </recommendedName>
</protein>
<evidence type="ECO:0000313" key="2">
    <source>
        <dbReference type="Proteomes" id="UP000077202"/>
    </source>
</evidence>
<evidence type="ECO:0000313" key="1">
    <source>
        <dbReference type="EMBL" id="OAE20816.1"/>
    </source>
</evidence>